<evidence type="ECO:0000256" key="3">
    <source>
        <dbReference type="ARBA" id="ARBA00011950"/>
    </source>
</evidence>
<dbReference type="RefSeq" id="WP_110173988.1">
    <property type="nucleotide sequence ID" value="NZ_CP015136.1"/>
</dbReference>
<dbReference type="CDD" id="cd00756">
    <property type="entry name" value="MoaE"/>
    <property type="match status" value="1"/>
</dbReference>
<dbReference type="STRING" id="1855912.LuPra_05817"/>
<reference evidence="13" key="2">
    <citation type="submission" date="2016-04" db="EMBL/GenBank/DDBJ databases">
        <title>First Complete Genome Sequence of a Subdivision 6 Acidobacterium.</title>
        <authorList>
            <person name="Huang S."/>
            <person name="Vieira S."/>
            <person name="Bunk B."/>
            <person name="Riedel T."/>
            <person name="Sproeer C."/>
            <person name="Overmann J."/>
        </authorList>
    </citation>
    <scope>NUCLEOTIDE SEQUENCE [LARGE SCALE GENOMIC DNA]</scope>
    <source>
        <strain evidence="13">DSM 100886 HEG_-6_39</strain>
    </source>
</reference>
<evidence type="ECO:0000256" key="4">
    <source>
        <dbReference type="ARBA" id="ARBA00013858"/>
    </source>
</evidence>
<evidence type="ECO:0000313" key="12">
    <source>
        <dbReference type="EMBL" id="AMY12540.1"/>
    </source>
</evidence>
<gene>
    <name evidence="12" type="primary">moaE1</name>
    <name evidence="12" type="ORF">LuPra_05817</name>
</gene>
<evidence type="ECO:0000256" key="6">
    <source>
        <dbReference type="ARBA" id="ARBA00026066"/>
    </source>
</evidence>
<evidence type="ECO:0000256" key="1">
    <source>
        <dbReference type="ARBA" id="ARBA00005046"/>
    </source>
</evidence>
<name>A0A143PWU4_LUTPR</name>
<comment type="similarity">
    <text evidence="2">Belongs to the MoaE family.</text>
</comment>
<evidence type="ECO:0000256" key="2">
    <source>
        <dbReference type="ARBA" id="ARBA00005426"/>
    </source>
</evidence>
<evidence type="ECO:0000256" key="11">
    <source>
        <dbReference type="ARBA" id="ARBA00049878"/>
    </source>
</evidence>
<evidence type="ECO:0000256" key="7">
    <source>
        <dbReference type="ARBA" id="ARBA00029745"/>
    </source>
</evidence>
<keyword evidence="13" id="KW-1185">Reference proteome</keyword>
<evidence type="ECO:0000256" key="8">
    <source>
        <dbReference type="ARBA" id="ARBA00030407"/>
    </source>
</evidence>
<dbReference type="Proteomes" id="UP000076079">
    <property type="component" value="Chromosome"/>
</dbReference>
<dbReference type="GO" id="GO:0006777">
    <property type="term" value="P:Mo-molybdopterin cofactor biosynthetic process"/>
    <property type="evidence" value="ECO:0007669"/>
    <property type="project" value="UniProtKB-KW"/>
</dbReference>
<sequence>MLLPFAISADPLDLAGVLALAQHRHALQARRDDVEGPGAVVLFVGAVRGRHQGQEVRALTYEAYEPLAVGSFERISGEAAARVPGVVLCIHHRIGTLEVGEPSIVIAAVAAHRAEAYAASRFAIERVKQISPVWKREHLVDGLSWVEGATVDPDDPAPLEEAWRRACP</sequence>
<organism evidence="12 13">
    <name type="scientific">Luteitalea pratensis</name>
    <dbReference type="NCBI Taxonomy" id="1855912"/>
    <lineage>
        <taxon>Bacteria</taxon>
        <taxon>Pseudomonadati</taxon>
        <taxon>Acidobacteriota</taxon>
        <taxon>Vicinamibacteria</taxon>
        <taxon>Vicinamibacterales</taxon>
        <taxon>Vicinamibacteraceae</taxon>
        <taxon>Luteitalea</taxon>
    </lineage>
</organism>
<dbReference type="GO" id="GO:0030366">
    <property type="term" value="F:molybdopterin synthase activity"/>
    <property type="evidence" value="ECO:0007669"/>
    <property type="project" value="UniProtKB-EC"/>
</dbReference>
<evidence type="ECO:0000256" key="10">
    <source>
        <dbReference type="ARBA" id="ARBA00032474"/>
    </source>
</evidence>
<proteinExistence type="inferred from homology"/>
<dbReference type="PANTHER" id="PTHR23404">
    <property type="entry name" value="MOLYBDOPTERIN SYNTHASE RELATED"/>
    <property type="match status" value="1"/>
</dbReference>
<comment type="subunit">
    <text evidence="6">Heterotetramer of 2 MoaD subunits and 2 MoaE subunits. Also stable as homodimer. The enzyme changes between these two forms during catalysis.</text>
</comment>
<protein>
    <recommendedName>
        <fullName evidence="4">Molybdopterin synthase catalytic subunit</fullName>
        <ecNumber evidence="3">2.8.1.12</ecNumber>
    </recommendedName>
    <alternativeName>
        <fullName evidence="9">MPT synthase subunit 2</fullName>
    </alternativeName>
    <alternativeName>
        <fullName evidence="7">Molybdenum cofactor biosynthesis protein E</fullName>
    </alternativeName>
    <alternativeName>
        <fullName evidence="8">Molybdopterin-converting factor large subunit</fullName>
    </alternativeName>
    <alternativeName>
        <fullName evidence="10">Molybdopterin-converting factor subunit 2</fullName>
    </alternativeName>
</protein>
<dbReference type="Pfam" id="PF02391">
    <property type="entry name" value="MoaE"/>
    <property type="match status" value="1"/>
</dbReference>
<dbReference type="AlphaFoldDB" id="A0A143PWU4"/>
<comment type="catalytic activity">
    <reaction evidence="11">
        <text>2 [molybdopterin-synthase sulfur-carrier protein]-C-terminal-Gly-aminoethanethioate + cyclic pyranopterin phosphate + H2O = molybdopterin + 2 [molybdopterin-synthase sulfur-carrier protein]-C-terminal Gly-Gly + 2 H(+)</text>
        <dbReference type="Rhea" id="RHEA:26333"/>
        <dbReference type="Rhea" id="RHEA-COMP:12202"/>
        <dbReference type="Rhea" id="RHEA-COMP:19907"/>
        <dbReference type="ChEBI" id="CHEBI:15377"/>
        <dbReference type="ChEBI" id="CHEBI:15378"/>
        <dbReference type="ChEBI" id="CHEBI:58698"/>
        <dbReference type="ChEBI" id="CHEBI:59648"/>
        <dbReference type="ChEBI" id="CHEBI:90778"/>
        <dbReference type="ChEBI" id="CHEBI:232372"/>
        <dbReference type="EC" id="2.8.1.12"/>
    </reaction>
</comment>
<dbReference type="EC" id="2.8.1.12" evidence="3"/>
<keyword evidence="12" id="KW-0808">Transferase</keyword>
<evidence type="ECO:0000256" key="5">
    <source>
        <dbReference type="ARBA" id="ARBA00023150"/>
    </source>
</evidence>
<comment type="pathway">
    <text evidence="1">Cofactor biosynthesis; molybdopterin biosynthesis.</text>
</comment>
<dbReference type="OrthoDB" id="9803224at2"/>
<keyword evidence="5" id="KW-0501">Molybdenum cofactor biosynthesis</keyword>
<evidence type="ECO:0000313" key="13">
    <source>
        <dbReference type="Proteomes" id="UP000076079"/>
    </source>
</evidence>
<dbReference type="KEGG" id="abac:LuPra_05817"/>
<dbReference type="SUPFAM" id="SSF54690">
    <property type="entry name" value="Molybdopterin synthase subunit MoaE"/>
    <property type="match status" value="1"/>
</dbReference>
<reference evidence="12 13" key="1">
    <citation type="journal article" date="2016" name="Genome Announc.">
        <title>First Complete Genome Sequence of a Subdivision 6 Acidobacterium Strain.</title>
        <authorList>
            <person name="Huang S."/>
            <person name="Vieira S."/>
            <person name="Bunk B."/>
            <person name="Riedel T."/>
            <person name="Sproer C."/>
            <person name="Overmann J."/>
        </authorList>
    </citation>
    <scope>NUCLEOTIDE SEQUENCE [LARGE SCALE GENOMIC DNA]</scope>
    <source>
        <strain evidence="13">DSM 100886 HEG_-6_39</strain>
    </source>
</reference>
<evidence type="ECO:0000256" key="9">
    <source>
        <dbReference type="ARBA" id="ARBA00030781"/>
    </source>
</evidence>
<accession>A0A143PWU4</accession>
<dbReference type="EMBL" id="CP015136">
    <property type="protein sequence ID" value="AMY12540.1"/>
    <property type="molecule type" value="Genomic_DNA"/>
</dbReference>
<dbReference type="InterPro" id="IPR003448">
    <property type="entry name" value="Mopterin_biosynth_MoaE"/>
</dbReference>
<dbReference type="InterPro" id="IPR036563">
    <property type="entry name" value="MoaE_sf"/>
</dbReference>
<dbReference type="Gene3D" id="3.90.1170.40">
    <property type="entry name" value="Molybdopterin biosynthesis MoaE subunit"/>
    <property type="match status" value="1"/>
</dbReference>